<dbReference type="InterPro" id="IPR004381">
    <property type="entry name" value="Glycerate_kinase"/>
</dbReference>
<dbReference type="PANTHER" id="PTHR21599">
    <property type="entry name" value="GLYCERATE KINASE"/>
    <property type="match status" value="1"/>
</dbReference>
<evidence type="ECO:0000256" key="3">
    <source>
        <dbReference type="ARBA" id="ARBA00022777"/>
    </source>
</evidence>
<evidence type="ECO:0000313" key="5">
    <source>
        <dbReference type="EMBL" id="SEC16284.1"/>
    </source>
</evidence>
<keyword evidence="3 4" id="KW-0418">Kinase</keyword>
<accession>A0A1H4Q9H6</accession>
<dbReference type="OrthoDB" id="9774290at2"/>
<name>A0A1H4Q9H6_TSUTY</name>
<organism evidence="5 6">
    <name type="scientific">Tsukamurella tyrosinosolvens</name>
    <dbReference type="NCBI Taxonomy" id="57704"/>
    <lineage>
        <taxon>Bacteria</taxon>
        <taxon>Bacillati</taxon>
        <taxon>Actinomycetota</taxon>
        <taxon>Actinomycetes</taxon>
        <taxon>Mycobacteriales</taxon>
        <taxon>Tsukamurellaceae</taxon>
        <taxon>Tsukamurella</taxon>
    </lineage>
</organism>
<dbReference type="EMBL" id="FNSA01000003">
    <property type="protein sequence ID" value="SEC16284.1"/>
    <property type="molecule type" value="Genomic_DNA"/>
</dbReference>
<evidence type="ECO:0000313" key="6">
    <source>
        <dbReference type="Proteomes" id="UP000182241"/>
    </source>
</evidence>
<comment type="similarity">
    <text evidence="1 4">Belongs to the glycerate kinase type-1 family.</text>
</comment>
<keyword evidence="6" id="KW-1185">Reference proteome</keyword>
<reference evidence="6" key="1">
    <citation type="submission" date="2016-10" db="EMBL/GenBank/DDBJ databases">
        <authorList>
            <person name="Varghese N."/>
            <person name="Submissions S."/>
        </authorList>
    </citation>
    <scope>NUCLEOTIDE SEQUENCE [LARGE SCALE GENOMIC DNA]</scope>
    <source>
        <strain evidence="6">DSM 44234</strain>
    </source>
</reference>
<evidence type="ECO:0000256" key="1">
    <source>
        <dbReference type="ARBA" id="ARBA00006284"/>
    </source>
</evidence>
<dbReference type="AlphaFoldDB" id="A0A1H4Q9H6"/>
<dbReference type="PANTHER" id="PTHR21599:SF0">
    <property type="entry name" value="GLYCERATE KINASE"/>
    <property type="match status" value="1"/>
</dbReference>
<dbReference type="InterPro" id="IPR036129">
    <property type="entry name" value="Glycerate_kinase_sf"/>
</dbReference>
<dbReference type="SUPFAM" id="SSF110738">
    <property type="entry name" value="Glycerate kinase I"/>
    <property type="match status" value="1"/>
</dbReference>
<dbReference type="Pfam" id="PF02595">
    <property type="entry name" value="Gly_kinase"/>
    <property type="match status" value="1"/>
</dbReference>
<dbReference type="STRING" id="57704.SAMN04489793_1686"/>
<dbReference type="Gene3D" id="3.90.1510.10">
    <property type="entry name" value="Glycerate kinase, domain 2"/>
    <property type="match status" value="1"/>
</dbReference>
<sequence length="376" mass="36911">MTTVLLSPDKFKGSLSAAGVADALARGIADVAPDWVCVRAPIADGGDGTVDAAVAAGWERVAVETTGPTGVPHITSYARGGPTAVVELASAVGLELLPGGEPDALGATTFGLGTVIRHALVHGAQDIVLGLGGSASTDGGAGMLQALGVTVTDRAGEHVRPGGTALLQAARVDLSGLLPEARAARFTLACDVDNPLLGPDGAAAVYGPQKGASPSQVTLLDGALRTWADVLAEATGTDLRDVPGAGAAGGTGFGAMAVLGAVARPGVDIVLELADFGGKVAAADLVITGEGSLDEQSLHGKAPVGVASAARAAGVPVIAVAGRSVLTAEQIHAAGFRRALALSEIEPDPARSMANAAELLRRIGRSIAGGAAGRLG</sequence>
<dbReference type="GO" id="GO:0031388">
    <property type="term" value="P:organic acid phosphorylation"/>
    <property type="evidence" value="ECO:0007669"/>
    <property type="project" value="UniProtKB-UniRule"/>
</dbReference>
<evidence type="ECO:0000256" key="2">
    <source>
        <dbReference type="ARBA" id="ARBA00022679"/>
    </source>
</evidence>
<dbReference type="GO" id="GO:0008887">
    <property type="term" value="F:glycerate kinase activity"/>
    <property type="evidence" value="ECO:0007669"/>
    <property type="project" value="UniProtKB-UniRule"/>
</dbReference>
<dbReference type="InterPro" id="IPR018193">
    <property type="entry name" value="Glyc_kinase_flavodox-like_fold"/>
</dbReference>
<protein>
    <submittedName>
        <fullName evidence="5">Glycerate kinase</fullName>
    </submittedName>
</protein>
<dbReference type="RefSeq" id="WP_068742662.1">
    <property type="nucleotide sequence ID" value="NZ_FNSA01000003.1"/>
</dbReference>
<dbReference type="PIRSF" id="PIRSF006078">
    <property type="entry name" value="GlxK"/>
    <property type="match status" value="1"/>
</dbReference>
<dbReference type="NCBIfam" id="TIGR00045">
    <property type="entry name" value="glycerate kinase"/>
    <property type="match status" value="1"/>
</dbReference>
<dbReference type="Gene3D" id="3.40.50.10350">
    <property type="entry name" value="Glycerate kinase, domain 1"/>
    <property type="match status" value="1"/>
</dbReference>
<proteinExistence type="inferred from homology"/>
<keyword evidence="2 4" id="KW-0808">Transferase</keyword>
<dbReference type="InterPro" id="IPR018197">
    <property type="entry name" value="Glycerate_kinase_RE-like"/>
</dbReference>
<evidence type="ECO:0000256" key="4">
    <source>
        <dbReference type="PIRNR" id="PIRNR006078"/>
    </source>
</evidence>
<dbReference type="Proteomes" id="UP000182241">
    <property type="component" value="Unassembled WGS sequence"/>
</dbReference>
<gene>
    <name evidence="5" type="ORF">SAMN04489793_1686</name>
</gene>